<dbReference type="EMBL" id="FLQY01000040">
    <property type="protein sequence ID" value="SBT04709.1"/>
    <property type="molecule type" value="Genomic_DNA"/>
</dbReference>
<evidence type="ECO:0000313" key="2">
    <source>
        <dbReference type="Proteomes" id="UP000199600"/>
    </source>
</evidence>
<dbReference type="AlphaFoldDB" id="A0A1A8XHP7"/>
<evidence type="ECO:0008006" key="3">
    <source>
        <dbReference type="Google" id="ProtNLM"/>
    </source>
</evidence>
<dbReference type="InterPro" id="IPR003477">
    <property type="entry name" value="PemK-like"/>
</dbReference>
<evidence type="ECO:0000313" key="1">
    <source>
        <dbReference type="EMBL" id="SBT04709.1"/>
    </source>
</evidence>
<dbReference type="Proteomes" id="UP000199600">
    <property type="component" value="Unassembled WGS sequence"/>
</dbReference>
<dbReference type="InterPro" id="IPR011067">
    <property type="entry name" value="Plasmid_toxin/cell-grow_inhib"/>
</dbReference>
<organism evidence="1 2">
    <name type="scientific">Candidatus Propionivibrio aalborgensis</name>
    <dbReference type="NCBI Taxonomy" id="1860101"/>
    <lineage>
        <taxon>Bacteria</taxon>
        <taxon>Pseudomonadati</taxon>
        <taxon>Pseudomonadota</taxon>
        <taxon>Betaproteobacteria</taxon>
        <taxon>Rhodocyclales</taxon>
        <taxon>Rhodocyclaceae</taxon>
        <taxon>Propionivibrio</taxon>
    </lineage>
</organism>
<dbReference type="Gene3D" id="2.30.30.110">
    <property type="match status" value="1"/>
</dbReference>
<gene>
    <name evidence="1" type="ORF">PROAA_1340020</name>
</gene>
<reference evidence="1 2" key="1">
    <citation type="submission" date="2016-06" db="EMBL/GenBank/DDBJ databases">
        <authorList>
            <person name="Kjaerup R.B."/>
            <person name="Dalgaard T.S."/>
            <person name="Juul-Madsen H.R."/>
        </authorList>
    </citation>
    <scope>NUCLEOTIDE SEQUENCE [LARGE SCALE GENOMIC DNA]</scope>
    <source>
        <strain evidence="1">2</strain>
    </source>
</reference>
<proteinExistence type="predicted"/>
<name>A0A1A8XHP7_9RHOO</name>
<dbReference type="SUPFAM" id="SSF50118">
    <property type="entry name" value="Cell growth inhibitor/plasmid maintenance toxic component"/>
    <property type="match status" value="1"/>
</dbReference>
<sequence length="140" mass="15820">MGIQFNPEQGTILICDFKGFLQPEMIKRRPVVVVSPRLRKRHGLCTVVPLSTTPPKEVAAYHFKLHVVPVLPAPYNAAFHWVKADMVYTVSFDRLFLPFGTKDGSGKRIYDTRVIDKADLLKIQHCMLHGLGLSALTDYL</sequence>
<dbReference type="GO" id="GO:0003677">
    <property type="term" value="F:DNA binding"/>
    <property type="evidence" value="ECO:0007669"/>
    <property type="project" value="InterPro"/>
</dbReference>
<protein>
    <recommendedName>
        <fullName evidence="3">PemK-like protein</fullName>
    </recommendedName>
</protein>
<dbReference type="Pfam" id="PF02452">
    <property type="entry name" value="PemK_toxin"/>
    <property type="match status" value="1"/>
</dbReference>
<keyword evidence="2" id="KW-1185">Reference proteome</keyword>
<dbReference type="RefSeq" id="WP_186409909.1">
    <property type="nucleotide sequence ID" value="NZ_FLQY01000040.1"/>
</dbReference>
<accession>A0A1A8XHP7</accession>